<dbReference type="WBParaSite" id="ECPE_0000978501-mRNA-1">
    <property type="protein sequence ID" value="ECPE_0000978501-mRNA-1"/>
    <property type="gene ID" value="ECPE_0000978501"/>
</dbReference>
<evidence type="ECO:0000313" key="4">
    <source>
        <dbReference type="WBParaSite" id="ECPE_0000978501-mRNA-1"/>
    </source>
</evidence>
<dbReference type="EMBL" id="UZAN01047908">
    <property type="protein sequence ID" value="VDP85913.1"/>
    <property type="molecule type" value="Genomic_DNA"/>
</dbReference>
<evidence type="ECO:0000313" key="3">
    <source>
        <dbReference type="Proteomes" id="UP000272942"/>
    </source>
</evidence>
<dbReference type="PANTHER" id="PTHR22761">
    <property type="entry name" value="CHARGED MULTIVESICULAR BODY PROTEIN"/>
    <property type="match status" value="1"/>
</dbReference>
<dbReference type="Pfam" id="PF03357">
    <property type="entry name" value="Snf7"/>
    <property type="match status" value="1"/>
</dbReference>
<dbReference type="InterPro" id="IPR005024">
    <property type="entry name" value="Snf7_fam"/>
</dbReference>
<reference evidence="2 3" key="2">
    <citation type="submission" date="2018-11" db="EMBL/GenBank/DDBJ databases">
        <authorList>
            <consortium name="Pathogen Informatics"/>
        </authorList>
    </citation>
    <scope>NUCLEOTIDE SEQUENCE [LARGE SCALE GENOMIC DNA]</scope>
    <source>
        <strain evidence="2 3">Egypt</strain>
    </source>
</reference>
<dbReference type="GO" id="GO:0032511">
    <property type="term" value="P:late endosome to vacuole transport via multivesicular body sorting pathway"/>
    <property type="evidence" value="ECO:0007669"/>
    <property type="project" value="TreeGrafter"/>
</dbReference>
<gene>
    <name evidence="2" type="ORF">ECPE_LOCUS9754</name>
</gene>
<evidence type="ECO:0000256" key="1">
    <source>
        <dbReference type="ARBA" id="ARBA00006190"/>
    </source>
</evidence>
<dbReference type="GO" id="GO:0005771">
    <property type="term" value="C:multivesicular body"/>
    <property type="evidence" value="ECO:0007669"/>
    <property type="project" value="TreeGrafter"/>
</dbReference>
<dbReference type="GO" id="GO:0006900">
    <property type="term" value="P:vesicle budding from membrane"/>
    <property type="evidence" value="ECO:0007669"/>
    <property type="project" value="TreeGrafter"/>
</dbReference>
<reference evidence="4" key="1">
    <citation type="submission" date="2016-06" db="UniProtKB">
        <authorList>
            <consortium name="WormBaseParasite"/>
        </authorList>
    </citation>
    <scope>IDENTIFICATION</scope>
</reference>
<dbReference type="GO" id="GO:0000815">
    <property type="term" value="C:ESCRT III complex"/>
    <property type="evidence" value="ECO:0007669"/>
    <property type="project" value="TreeGrafter"/>
</dbReference>
<sequence>MYIHLTHWDWNTGAIGIRSSSVREAKSLLQRTKALEKSLATRQTHLHNLEAMQLQIDSASDNQSVLRALADSGRALQQTTGGSEGLAKIEDTMHDIADTVQDTNEVSDMMSSFGRTSFVTDEDELENELKDLLTPEPESNKPKPATKTPAQIADEELEAELASLNDYRLRKAVPPIELDDQHIMWRIHVHAFPGSL</sequence>
<dbReference type="GO" id="GO:0009898">
    <property type="term" value="C:cytoplasmic side of plasma membrane"/>
    <property type="evidence" value="ECO:0007669"/>
    <property type="project" value="TreeGrafter"/>
</dbReference>
<dbReference type="AlphaFoldDB" id="A0A183AS19"/>
<dbReference type="OrthoDB" id="3973241at2759"/>
<dbReference type="PANTHER" id="PTHR22761:SF96">
    <property type="entry name" value="BCDNA.GH08385"/>
    <property type="match status" value="1"/>
</dbReference>
<dbReference type="Proteomes" id="UP000272942">
    <property type="component" value="Unassembled WGS sequence"/>
</dbReference>
<accession>A0A183AS19</accession>
<name>A0A183AS19_9TREM</name>
<evidence type="ECO:0000313" key="2">
    <source>
        <dbReference type="EMBL" id="VDP85913.1"/>
    </source>
</evidence>
<organism evidence="4">
    <name type="scientific">Echinostoma caproni</name>
    <dbReference type="NCBI Taxonomy" id="27848"/>
    <lineage>
        <taxon>Eukaryota</taxon>
        <taxon>Metazoa</taxon>
        <taxon>Spiralia</taxon>
        <taxon>Lophotrochozoa</taxon>
        <taxon>Platyhelminthes</taxon>
        <taxon>Trematoda</taxon>
        <taxon>Digenea</taxon>
        <taxon>Plagiorchiida</taxon>
        <taxon>Echinostomata</taxon>
        <taxon>Echinostomatoidea</taxon>
        <taxon>Echinostomatidae</taxon>
        <taxon>Echinostoma</taxon>
    </lineage>
</organism>
<protein>
    <submittedName>
        <fullName evidence="4">SNF7 family protein</fullName>
    </submittedName>
</protein>
<proteinExistence type="inferred from homology"/>
<keyword evidence="3" id="KW-1185">Reference proteome</keyword>
<comment type="similarity">
    <text evidence="1">Belongs to the SNF7 family.</text>
</comment>
<dbReference type="Gene3D" id="6.10.140.1230">
    <property type="match status" value="1"/>
</dbReference>